<dbReference type="InterPro" id="IPR012317">
    <property type="entry name" value="Poly(ADP-ribose)pol_cat_dom"/>
</dbReference>
<proteinExistence type="predicted"/>
<evidence type="ECO:0000256" key="1">
    <source>
        <dbReference type="PROSITE-ProRule" id="PRU00042"/>
    </source>
</evidence>
<dbReference type="SUPFAM" id="SSF56399">
    <property type="entry name" value="ADP-ribosylation"/>
    <property type="match status" value="1"/>
</dbReference>
<dbReference type="Gene3D" id="3.30.160.60">
    <property type="entry name" value="Classic Zinc Finger"/>
    <property type="match status" value="1"/>
</dbReference>
<reference evidence="4" key="1">
    <citation type="journal article" date="2021" name="Nat. Commun.">
        <title>Genetic determinants of endophytism in the Arabidopsis root mycobiome.</title>
        <authorList>
            <person name="Mesny F."/>
            <person name="Miyauchi S."/>
            <person name="Thiergart T."/>
            <person name="Pickel B."/>
            <person name="Atanasova L."/>
            <person name="Karlsson M."/>
            <person name="Huettel B."/>
            <person name="Barry K.W."/>
            <person name="Haridas S."/>
            <person name="Chen C."/>
            <person name="Bauer D."/>
            <person name="Andreopoulos W."/>
            <person name="Pangilinan J."/>
            <person name="LaButti K."/>
            <person name="Riley R."/>
            <person name="Lipzen A."/>
            <person name="Clum A."/>
            <person name="Drula E."/>
            <person name="Henrissat B."/>
            <person name="Kohler A."/>
            <person name="Grigoriev I.V."/>
            <person name="Martin F.M."/>
            <person name="Hacquard S."/>
        </authorList>
    </citation>
    <scope>NUCLEOTIDE SEQUENCE</scope>
    <source>
        <strain evidence="4">FSSC 5 MPI-SDFR-AT-0091</strain>
    </source>
</reference>
<dbReference type="SMART" id="SM00355">
    <property type="entry name" value="ZnF_C2H2"/>
    <property type="match status" value="3"/>
</dbReference>
<evidence type="ECO:0000313" key="4">
    <source>
        <dbReference type="EMBL" id="KAH7243056.1"/>
    </source>
</evidence>
<gene>
    <name evidence="4" type="ORF">B0J15DRAFT_404720</name>
</gene>
<evidence type="ECO:0000313" key="5">
    <source>
        <dbReference type="Proteomes" id="UP000736672"/>
    </source>
</evidence>
<dbReference type="EMBL" id="JAGTJS010000019">
    <property type="protein sequence ID" value="KAH7243056.1"/>
    <property type="molecule type" value="Genomic_DNA"/>
</dbReference>
<dbReference type="SUPFAM" id="SSF57667">
    <property type="entry name" value="beta-beta-alpha zinc fingers"/>
    <property type="match status" value="1"/>
</dbReference>
<sequence length="440" mass="48009">MFKCDCCPRQFNSQHAVNQHMDALGHRLPRFNCENCDKAFFSQHAANQHMNDTGHWGPQAQDNRGASFSSERAWYKQGWVGKDLSGHSPSSGGLFGNGRQSTSRGALLSSSGTFSDQSPSSGLFGQGSSFEGVFGQHPSGGLFGQSIFSGQSTAAPGLFGQNLATAPGLFGQSTTGQGLFGQGSSSGQGLFGGRNPVTAQDFSSGSRFCCETCNMEFRSQYDADLHREGFGHKKPSMVDDTEVVTNSYTYRDEIVKLFDNGWHHPTKTATIQCIYVHKQRAQELVAYLNRGEARVLFHGTQRACHVGDPNHPLRVCNNTECRLCGILRDGFKIDRAKSTCMFGPGIYTTDVSSKADNWVMNHHMHSKLHVMLLCAVSVGKSEKLYRADHGRKGPSAGYQSVEGAVIAEGGALHEPEIVLYSENLVVPFGMIVYTREGWQP</sequence>
<dbReference type="PROSITE" id="PS00028">
    <property type="entry name" value="ZINC_FINGER_C2H2_1"/>
    <property type="match status" value="3"/>
</dbReference>
<dbReference type="GO" id="GO:0003950">
    <property type="term" value="F:NAD+ poly-ADP-ribosyltransferase activity"/>
    <property type="evidence" value="ECO:0007669"/>
    <property type="project" value="InterPro"/>
</dbReference>
<dbReference type="AlphaFoldDB" id="A0A9P9K3S1"/>
<comment type="caution">
    <text evidence="4">The sequence shown here is derived from an EMBL/GenBank/DDBJ whole genome shotgun (WGS) entry which is preliminary data.</text>
</comment>
<protein>
    <recommendedName>
        <fullName evidence="3">C2H2-type domain-containing protein</fullName>
    </recommendedName>
</protein>
<accession>A0A9P9K3S1</accession>
<name>A0A9P9K3S1_FUSSL</name>
<dbReference type="GO" id="GO:0008270">
    <property type="term" value="F:zinc ion binding"/>
    <property type="evidence" value="ECO:0007669"/>
    <property type="project" value="UniProtKB-KW"/>
</dbReference>
<keyword evidence="5" id="KW-1185">Reference proteome</keyword>
<dbReference type="InterPro" id="IPR013087">
    <property type="entry name" value="Znf_C2H2_type"/>
</dbReference>
<dbReference type="PROSITE" id="PS50157">
    <property type="entry name" value="ZINC_FINGER_C2H2_2"/>
    <property type="match status" value="2"/>
</dbReference>
<keyword evidence="1" id="KW-0862">Zinc</keyword>
<evidence type="ECO:0000259" key="3">
    <source>
        <dbReference type="PROSITE" id="PS50157"/>
    </source>
</evidence>
<feature type="domain" description="C2H2-type" evidence="3">
    <location>
        <begin position="2"/>
        <end position="31"/>
    </location>
</feature>
<evidence type="ECO:0000256" key="2">
    <source>
        <dbReference type="SAM" id="MobiDB-lite"/>
    </source>
</evidence>
<dbReference type="Proteomes" id="UP000736672">
    <property type="component" value="Unassembled WGS sequence"/>
</dbReference>
<dbReference type="OrthoDB" id="9514740at2759"/>
<dbReference type="InterPro" id="IPR036236">
    <property type="entry name" value="Znf_C2H2_sf"/>
</dbReference>
<dbReference type="Pfam" id="PF00644">
    <property type="entry name" value="PARP"/>
    <property type="match status" value="1"/>
</dbReference>
<keyword evidence="1" id="KW-0863">Zinc-finger</keyword>
<organism evidence="4 5">
    <name type="scientific">Fusarium solani</name>
    <name type="common">Filamentous fungus</name>
    <dbReference type="NCBI Taxonomy" id="169388"/>
    <lineage>
        <taxon>Eukaryota</taxon>
        <taxon>Fungi</taxon>
        <taxon>Dikarya</taxon>
        <taxon>Ascomycota</taxon>
        <taxon>Pezizomycotina</taxon>
        <taxon>Sordariomycetes</taxon>
        <taxon>Hypocreomycetidae</taxon>
        <taxon>Hypocreales</taxon>
        <taxon>Nectriaceae</taxon>
        <taxon>Fusarium</taxon>
        <taxon>Fusarium solani species complex</taxon>
    </lineage>
</organism>
<dbReference type="Gene3D" id="3.90.228.10">
    <property type="match status" value="1"/>
</dbReference>
<feature type="region of interest" description="Disordered" evidence="2">
    <location>
        <begin position="90"/>
        <end position="121"/>
    </location>
</feature>
<feature type="domain" description="C2H2-type" evidence="3">
    <location>
        <begin position="31"/>
        <end position="60"/>
    </location>
</feature>
<feature type="compositionally biased region" description="Polar residues" evidence="2">
    <location>
        <begin position="98"/>
        <end position="121"/>
    </location>
</feature>
<keyword evidence="1" id="KW-0479">Metal-binding</keyword>